<dbReference type="STRING" id="1314778.A0A5C3NY36"/>
<evidence type="ECO:0000313" key="2">
    <source>
        <dbReference type="Proteomes" id="UP000308197"/>
    </source>
</evidence>
<keyword evidence="2" id="KW-1185">Reference proteome</keyword>
<evidence type="ECO:0000313" key="1">
    <source>
        <dbReference type="EMBL" id="TFK82335.1"/>
    </source>
</evidence>
<dbReference type="SUPFAM" id="SSF46689">
    <property type="entry name" value="Homeodomain-like"/>
    <property type="match status" value="1"/>
</dbReference>
<dbReference type="AlphaFoldDB" id="A0A5C3NY36"/>
<keyword evidence="1" id="KW-0238">DNA-binding</keyword>
<dbReference type="InterPro" id="IPR009057">
    <property type="entry name" value="Homeodomain-like_sf"/>
</dbReference>
<name>A0A5C3NY36_9APHY</name>
<accession>A0A5C3NY36</accession>
<feature type="non-terminal residue" evidence="1">
    <location>
        <position position="107"/>
    </location>
</feature>
<protein>
    <submittedName>
        <fullName evidence="1">Homeodomain-like protein</fullName>
    </submittedName>
</protein>
<dbReference type="EMBL" id="ML211496">
    <property type="protein sequence ID" value="TFK82335.1"/>
    <property type="molecule type" value="Genomic_DNA"/>
</dbReference>
<reference evidence="1 2" key="1">
    <citation type="journal article" date="2019" name="Nat. Ecol. Evol.">
        <title>Megaphylogeny resolves global patterns of mushroom evolution.</title>
        <authorList>
            <person name="Varga T."/>
            <person name="Krizsan K."/>
            <person name="Foldi C."/>
            <person name="Dima B."/>
            <person name="Sanchez-Garcia M."/>
            <person name="Sanchez-Ramirez S."/>
            <person name="Szollosi G.J."/>
            <person name="Szarkandi J.G."/>
            <person name="Papp V."/>
            <person name="Albert L."/>
            <person name="Andreopoulos W."/>
            <person name="Angelini C."/>
            <person name="Antonin V."/>
            <person name="Barry K.W."/>
            <person name="Bougher N.L."/>
            <person name="Buchanan P."/>
            <person name="Buyck B."/>
            <person name="Bense V."/>
            <person name="Catcheside P."/>
            <person name="Chovatia M."/>
            <person name="Cooper J."/>
            <person name="Damon W."/>
            <person name="Desjardin D."/>
            <person name="Finy P."/>
            <person name="Geml J."/>
            <person name="Haridas S."/>
            <person name="Hughes K."/>
            <person name="Justo A."/>
            <person name="Karasinski D."/>
            <person name="Kautmanova I."/>
            <person name="Kiss B."/>
            <person name="Kocsube S."/>
            <person name="Kotiranta H."/>
            <person name="LaButti K.M."/>
            <person name="Lechner B.E."/>
            <person name="Liimatainen K."/>
            <person name="Lipzen A."/>
            <person name="Lukacs Z."/>
            <person name="Mihaltcheva S."/>
            <person name="Morgado L.N."/>
            <person name="Niskanen T."/>
            <person name="Noordeloos M.E."/>
            <person name="Ohm R.A."/>
            <person name="Ortiz-Santana B."/>
            <person name="Ovrebo C."/>
            <person name="Racz N."/>
            <person name="Riley R."/>
            <person name="Savchenko A."/>
            <person name="Shiryaev A."/>
            <person name="Soop K."/>
            <person name="Spirin V."/>
            <person name="Szebenyi C."/>
            <person name="Tomsovsky M."/>
            <person name="Tulloss R.E."/>
            <person name="Uehling J."/>
            <person name="Grigoriev I.V."/>
            <person name="Vagvolgyi C."/>
            <person name="Papp T."/>
            <person name="Martin F.M."/>
            <person name="Miettinen O."/>
            <person name="Hibbett D.S."/>
            <person name="Nagy L.G."/>
        </authorList>
    </citation>
    <scope>NUCLEOTIDE SEQUENCE [LARGE SCALE GENOMIC DNA]</scope>
    <source>
        <strain evidence="1 2">HHB13444</strain>
    </source>
</reference>
<dbReference type="InParanoid" id="A0A5C3NY36"/>
<dbReference type="Proteomes" id="UP000308197">
    <property type="component" value="Unassembled WGS sequence"/>
</dbReference>
<dbReference type="GO" id="GO:0003677">
    <property type="term" value="F:DNA binding"/>
    <property type="evidence" value="ECO:0007669"/>
    <property type="project" value="UniProtKB-KW"/>
</dbReference>
<sequence>MSRRHIPPEMKQQIVTMSAYMTSGEISRVTDVSDRTVRRILGLWREQGVVVRRPAQAGRPRILNGLDLAYLEGCIERTPDIYLAELQEELEEARGIEVSCETISSAL</sequence>
<proteinExistence type="predicted"/>
<organism evidence="1 2">
    <name type="scientific">Polyporus arcularius HHB13444</name>
    <dbReference type="NCBI Taxonomy" id="1314778"/>
    <lineage>
        <taxon>Eukaryota</taxon>
        <taxon>Fungi</taxon>
        <taxon>Dikarya</taxon>
        <taxon>Basidiomycota</taxon>
        <taxon>Agaricomycotina</taxon>
        <taxon>Agaricomycetes</taxon>
        <taxon>Polyporales</taxon>
        <taxon>Polyporaceae</taxon>
        <taxon>Polyporus</taxon>
    </lineage>
</organism>
<gene>
    <name evidence="1" type="ORF">K466DRAFT_500507</name>
</gene>
<keyword evidence="1" id="KW-0371">Homeobox</keyword>